<name>A0ABX7BQM8_9CAUL</name>
<evidence type="ECO:0000313" key="4">
    <source>
        <dbReference type="Proteomes" id="UP000595448"/>
    </source>
</evidence>
<evidence type="ECO:0000256" key="1">
    <source>
        <dbReference type="ARBA" id="ARBA00006484"/>
    </source>
</evidence>
<dbReference type="InterPro" id="IPR057326">
    <property type="entry name" value="KR_dom"/>
</dbReference>
<dbReference type="PRINTS" id="PR00080">
    <property type="entry name" value="SDRFAMILY"/>
</dbReference>
<protein>
    <submittedName>
        <fullName evidence="3">Glucose 1-dehydrogenase</fullName>
        <ecNumber evidence="3">1.1.1.47</ecNumber>
    </submittedName>
</protein>
<evidence type="ECO:0000313" key="3">
    <source>
        <dbReference type="EMBL" id="QQQ19765.1"/>
    </source>
</evidence>
<proteinExistence type="inferred from homology"/>
<comment type="similarity">
    <text evidence="1">Belongs to the short-chain dehydrogenases/reductases (SDR) family.</text>
</comment>
<dbReference type="PANTHER" id="PTHR42760">
    <property type="entry name" value="SHORT-CHAIN DEHYDROGENASES/REDUCTASES FAMILY MEMBER"/>
    <property type="match status" value="1"/>
</dbReference>
<dbReference type="SUPFAM" id="SSF51735">
    <property type="entry name" value="NAD(P)-binding Rossmann-fold domains"/>
    <property type="match status" value="1"/>
</dbReference>
<evidence type="ECO:0000259" key="2">
    <source>
        <dbReference type="SMART" id="SM00822"/>
    </source>
</evidence>
<dbReference type="Proteomes" id="UP000595448">
    <property type="component" value="Chromosome"/>
</dbReference>
<dbReference type="EC" id="1.1.1.47" evidence="3"/>
<gene>
    <name evidence="3" type="ORF">JIP62_06685</name>
</gene>
<dbReference type="CDD" id="cd05233">
    <property type="entry name" value="SDR_c"/>
    <property type="match status" value="1"/>
</dbReference>
<dbReference type="PRINTS" id="PR00081">
    <property type="entry name" value="GDHRDH"/>
</dbReference>
<feature type="domain" description="Ketoreductase" evidence="2">
    <location>
        <begin position="9"/>
        <end position="194"/>
    </location>
</feature>
<keyword evidence="4" id="KW-1185">Reference proteome</keyword>
<dbReference type="EMBL" id="CP067977">
    <property type="protein sequence ID" value="QQQ19765.1"/>
    <property type="molecule type" value="Genomic_DNA"/>
</dbReference>
<dbReference type="Gene3D" id="3.40.50.720">
    <property type="entry name" value="NAD(P)-binding Rossmann-like Domain"/>
    <property type="match status" value="1"/>
</dbReference>
<dbReference type="Pfam" id="PF13561">
    <property type="entry name" value="adh_short_C2"/>
    <property type="match status" value="1"/>
</dbReference>
<reference evidence="3 4" key="1">
    <citation type="submission" date="2021-01" db="EMBL/GenBank/DDBJ databases">
        <title>Brevundimonas vitis sp. nov., an bacterium isolated from grape (Vitis vinifera).</title>
        <authorList>
            <person name="Jiang L."/>
            <person name="Lee J."/>
        </authorList>
    </citation>
    <scope>NUCLEOTIDE SEQUENCE [LARGE SCALE GENOMIC DNA]</scope>
    <source>
        <strain evidence="3 4">GRTSA-9</strain>
    </source>
</reference>
<sequence length="255" mass="26266">MSGFDLTGKVALITGGTRGLGREMALGFARAGADVIVSSRKAEACEAMAAEIRSLGRRAAALPCNVGNWEAVDELAEAAWSAFGRIDVLVNNAGMSPVAPSSVETTEALFDKVVAVNFKGPFRLTGLIGSRMAEGAGGSIINVSSIGALKPSPWIAPYAGAKAALNAMSIALAQEFAPRVRINVISPGGFLTDIAGDWATDEEAARATALNRWGRPDEIVGTALYLASDASSYTTGANIRVDGGSFWDAKGGGRS</sequence>
<dbReference type="SMART" id="SM00822">
    <property type="entry name" value="PKS_KR"/>
    <property type="match status" value="1"/>
</dbReference>
<dbReference type="GO" id="GO:0047936">
    <property type="term" value="F:glucose 1-dehydrogenase [NAD(P)+] activity"/>
    <property type="evidence" value="ECO:0007669"/>
    <property type="project" value="UniProtKB-EC"/>
</dbReference>
<dbReference type="InterPro" id="IPR020904">
    <property type="entry name" value="Sc_DH/Rdtase_CS"/>
</dbReference>
<accession>A0ABX7BQM8</accession>
<dbReference type="PROSITE" id="PS00061">
    <property type="entry name" value="ADH_SHORT"/>
    <property type="match status" value="1"/>
</dbReference>
<keyword evidence="3" id="KW-0560">Oxidoreductase</keyword>
<dbReference type="InterPro" id="IPR002347">
    <property type="entry name" value="SDR_fam"/>
</dbReference>
<dbReference type="NCBIfam" id="NF005559">
    <property type="entry name" value="PRK07231.1"/>
    <property type="match status" value="1"/>
</dbReference>
<dbReference type="InterPro" id="IPR036291">
    <property type="entry name" value="NAD(P)-bd_dom_sf"/>
</dbReference>
<organism evidence="3 4">
    <name type="scientific">Brevundimonas vitisensis</name>
    <dbReference type="NCBI Taxonomy" id="2800818"/>
    <lineage>
        <taxon>Bacteria</taxon>
        <taxon>Pseudomonadati</taxon>
        <taxon>Pseudomonadota</taxon>
        <taxon>Alphaproteobacteria</taxon>
        <taxon>Caulobacterales</taxon>
        <taxon>Caulobacteraceae</taxon>
        <taxon>Brevundimonas</taxon>
    </lineage>
</organism>
<dbReference type="RefSeq" id="WP_201104159.1">
    <property type="nucleotide sequence ID" value="NZ_CP067977.1"/>
</dbReference>